<feature type="coiled-coil region" evidence="1">
    <location>
        <begin position="77"/>
        <end position="104"/>
    </location>
</feature>
<organism evidence="2 3">
    <name type="scientific">Cotesia typhae</name>
    <dbReference type="NCBI Taxonomy" id="2053667"/>
    <lineage>
        <taxon>Eukaryota</taxon>
        <taxon>Metazoa</taxon>
        <taxon>Ecdysozoa</taxon>
        <taxon>Arthropoda</taxon>
        <taxon>Hexapoda</taxon>
        <taxon>Insecta</taxon>
        <taxon>Pterygota</taxon>
        <taxon>Neoptera</taxon>
        <taxon>Endopterygota</taxon>
        <taxon>Hymenoptera</taxon>
        <taxon>Apocrita</taxon>
        <taxon>Ichneumonoidea</taxon>
        <taxon>Braconidae</taxon>
        <taxon>Microgastrinae</taxon>
        <taxon>Cotesia</taxon>
    </lineage>
</organism>
<sequence>MLSETMEEAEKKLLRLEKEPYAFSTDNEQSAKAKAAAVEKTFKLKSSSKDKSKLDNIFSQAASELANEPTEIPDFLLERMKENYNSLSKQFANLKGQIQNISADVTQILSEIKKITVLCC</sequence>
<keyword evidence="1" id="KW-0175">Coiled coil</keyword>
<accession>A0A8J5V692</accession>
<gene>
    <name evidence="2" type="ORF">G9C98_004532</name>
</gene>
<reference evidence="2" key="2">
    <citation type="submission" date="2021-04" db="EMBL/GenBank/DDBJ databases">
        <title>Genome-wide patterns of bracovirus chromosomal integration into multiple host tissues during parasitism.</title>
        <authorList>
            <person name="Chebbi M.A.C."/>
        </authorList>
    </citation>
    <scope>NUCLEOTIDE SEQUENCE</scope>
    <source>
        <tissue evidence="2">Whole body</tissue>
    </source>
</reference>
<dbReference type="Proteomes" id="UP000729913">
    <property type="component" value="Unassembled WGS sequence"/>
</dbReference>
<reference evidence="2" key="1">
    <citation type="submission" date="2020-03" db="EMBL/GenBank/DDBJ databases">
        <authorList>
            <person name="Chebbi M.A."/>
            <person name="Drezen J.M."/>
        </authorList>
    </citation>
    <scope>NUCLEOTIDE SEQUENCE</scope>
    <source>
        <tissue evidence="2">Whole body</tissue>
    </source>
</reference>
<evidence type="ECO:0000313" key="3">
    <source>
        <dbReference type="Proteomes" id="UP000729913"/>
    </source>
</evidence>
<evidence type="ECO:0000313" key="2">
    <source>
        <dbReference type="EMBL" id="KAG8035284.1"/>
    </source>
</evidence>
<name>A0A8J5V692_9HYME</name>
<dbReference type="AlphaFoldDB" id="A0A8J5V692"/>
<dbReference type="EMBL" id="JAAOIC020000061">
    <property type="protein sequence ID" value="KAG8035284.1"/>
    <property type="molecule type" value="Genomic_DNA"/>
</dbReference>
<evidence type="ECO:0000256" key="1">
    <source>
        <dbReference type="SAM" id="Coils"/>
    </source>
</evidence>
<protein>
    <submittedName>
        <fullName evidence="2">Uncharacterized protein</fullName>
    </submittedName>
</protein>
<comment type="caution">
    <text evidence="2">The sequence shown here is derived from an EMBL/GenBank/DDBJ whole genome shotgun (WGS) entry which is preliminary data.</text>
</comment>
<keyword evidence="3" id="KW-1185">Reference proteome</keyword>
<proteinExistence type="predicted"/>